<keyword evidence="3" id="KW-1185">Reference proteome</keyword>
<dbReference type="AlphaFoldDB" id="A0A016V7M2"/>
<proteinExistence type="predicted"/>
<evidence type="ECO:0000313" key="3">
    <source>
        <dbReference type="Proteomes" id="UP000024635"/>
    </source>
</evidence>
<reference evidence="3" key="1">
    <citation type="journal article" date="2015" name="Nat. Genet.">
        <title>The genome and transcriptome of the zoonotic hookworm Ancylostoma ceylanicum identify infection-specific gene families.</title>
        <authorList>
            <person name="Schwarz E.M."/>
            <person name="Hu Y."/>
            <person name="Antoshechkin I."/>
            <person name="Miller M.M."/>
            <person name="Sternberg P.W."/>
            <person name="Aroian R.V."/>
        </authorList>
    </citation>
    <scope>NUCLEOTIDE SEQUENCE</scope>
    <source>
        <strain evidence="3">HY135</strain>
    </source>
</reference>
<evidence type="ECO:0000256" key="1">
    <source>
        <dbReference type="SAM" id="MobiDB-lite"/>
    </source>
</evidence>
<feature type="compositionally biased region" description="Low complexity" evidence="1">
    <location>
        <begin position="12"/>
        <end position="47"/>
    </location>
</feature>
<dbReference type="EMBL" id="JARK01001351">
    <property type="protein sequence ID" value="EYC23276.1"/>
    <property type="molecule type" value="Genomic_DNA"/>
</dbReference>
<feature type="region of interest" description="Disordered" evidence="1">
    <location>
        <begin position="1"/>
        <end position="107"/>
    </location>
</feature>
<name>A0A016V7M2_9BILA</name>
<comment type="caution">
    <text evidence="2">The sequence shown here is derived from an EMBL/GenBank/DDBJ whole genome shotgun (WGS) entry which is preliminary data.</text>
</comment>
<organism evidence="2 3">
    <name type="scientific">Ancylostoma ceylanicum</name>
    <dbReference type="NCBI Taxonomy" id="53326"/>
    <lineage>
        <taxon>Eukaryota</taxon>
        <taxon>Metazoa</taxon>
        <taxon>Ecdysozoa</taxon>
        <taxon>Nematoda</taxon>
        <taxon>Chromadorea</taxon>
        <taxon>Rhabditida</taxon>
        <taxon>Rhabditina</taxon>
        <taxon>Rhabditomorpha</taxon>
        <taxon>Strongyloidea</taxon>
        <taxon>Ancylostomatidae</taxon>
        <taxon>Ancylostomatinae</taxon>
        <taxon>Ancylostoma</taxon>
    </lineage>
</organism>
<gene>
    <name evidence="2" type="primary">Acey_s0015.g2568</name>
    <name evidence="2" type="ORF">Y032_0015g2568</name>
</gene>
<feature type="compositionally biased region" description="Low complexity" evidence="1">
    <location>
        <begin position="56"/>
        <end position="83"/>
    </location>
</feature>
<accession>A0A016V7M2</accession>
<evidence type="ECO:0000313" key="2">
    <source>
        <dbReference type="EMBL" id="EYC23276.1"/>
    </source>
</evidence>
<dbReference type="Proteomes" id="UP000024635">
    <property type="component" value="Unassembled WGS sequence"/>
</dbReference>
<protein>
    <submittedName>
        <fullName evidence="2">Uncharacterized protein</fullName>
    </submittedName>
</protein>
<sequence length="148" mass="15176">MSSVQVSYKFQGGAAPADKPAEPAQQAAPTGQPGEQGAPAGQPAEQGASGGPPAGQPAEQAAPAGQPGEQAPPAGQPAEQAPPADKPAEPTAGQPGAPPKAEGDDTKVCLRTSIYSDVKWQYIWQENVFGKTVYGITICLRYILRENE</sequence>